<dbReference type="Pfam" id="PF02899">
    <property type="entry name" value="Phage_int_SAM_1"/>
    <property type="match status" value="1"/>
</dbReference>
<evidence type="ECO:0000256" key="4">
    <source>
        <dbReference type="ARBA" id="ARBA00023172"/>
    </source>
</evidence>
<dbReference type="InterPro" id="IPR002104">
    <property type="entry name" value="Integrase_catalytic"/>
</dbReference>
<comment type="caution">
    <text evidence="8">The sequence shown here is derived from an EMBL/GenBank/DDBJ whole genome shotgun (WGS) entry which is preliminary data.</text>
</comment>
<dbReference type="Gene3D" id="1.10.443.10">
    <property type="entry name" value="Intergrase catalytic core"/>
    <property type="match status" value="1"/>
</dbReference>
<dbReference type="Pfam" id="PF00589">
    <property type="entry name" value="Phage_integrase"/>
    <property type="match status" value="1"/>
</dbReference>
<dbReference type="InterPro" id="IPR004107">
    <property type="entry name" value="Integrase_SAM-like_N"/>
</dbReference>
<dbReference type="InterPro" id="IPR044068">
    <property type="entry name" value="CB"/>
</dbReference>
<dbReference type="Gene3D" id="1.10.150.130">
    <property type="match status" value="1"/>
</dbReference>
<dbReference type="InterPro" id="IPR011010">
    <property type="entry name" value="DNA_brk_join_enz"/>
</dbReference>
<sequence length="301" mass="35122">MSDNLLLTLFSDYITFEERLSSKTKDAYVHEASLFFSYLDSRKIKVEDASFSDIEDFIVLRRKNYSLDERTVSKILSALRLLFKFLVKEKIRSDNPVVLMDHPRSEVSLPRTLSEEEVNEILLYFRDESDDLMIRDYAMFELIYSSGMRISELVSLDLSSFDRKESSIRVIGKRNKERIVFIGERARDAVSFYIDNIRPHLLSARREEALFIGRRGERLTRQAVHKRFHECTRNLSLDATVHTLRHSFASHMINNGADIRSVQEMLGHSDIKTTQIYTHLDTAGLKESYDVFSENLLEDDD</sequence>
<dbReference type="GO" id="GO:0015074">
    <property type="term" value="P:DNA integration"/>
    <property type="evidence" value="ECO:0007669"/>
    <property type="project" value="UniProtKB-KW"/>
</dbReference>
<keyword evidence="1" id="KW-0159">Chromosome partition</keyword>
<feature type="domain" description="Tyr recombinase" evidence="6">
    <location>
        <begin position="108"/>
        <end position="290"/>
    </location>
</feature>
<evidence type="ECO:0000259" key="6">
    <source>
        <dbReference type="PROSITE" id="PS51898"/>
    </source>
</evidence>
<evidence type="ECO:0000256" key="3">
    <source>
        <dbReference type="ARBA" id="ARBA00023125"/>
    </source>
</evidence>
<dbReference type="PROSITE" id="PS51900">
    <property type="entry name" value="CB"/>
    <property type="match status" value="1"/>
</dbReference>
<dbReference type="PANTHER" id="PTHR30349:SF81">
    <property type="entry name" value="TYROSINE RECOMBINASE XERC"/>
    <property type="match status" value="1"/>
</dbReference>
<dbReference type="InterPro" id="IPR010998">
    <property type="entry name" value="Integrase_recombinase_N"/>
</dbReference>
<evidence type="ECO:0000256" key="5">
    <source>
        <dbReference type="PROSITE-ProRule" id="PRU01248"/>
    </source>
</evidence>
<evidence type="ECO:0000313" key="8">
    <source>
        <dbReference type="EMBL" id="HIV98186.1"/>
    </source>
</evidence>
<dbReference type="Proteomes" id="UP000823936">
    <property type="component" value="Unassembled WGS sequence"/>
</dbReference>
<dbReference type="PANTHER" id="PTHR30349">
    <property type="entry name" value="PHAGE INTEGRASE-RELATED"/>
    <property type="match status" value="1"/>
</dbReference>
<organism evidence="8 9">
    <name type="scientific">Candidatus Ornithospirochaeta avicola</name>
    <dbReference type="NCBI Taxonomy" id="2840896"/>
    <lineage>
        <taxon>Bacteria</taxon>
        <taxon>Pseudomonadati</taxon>
        <taxon>Spirochaetota</taxon>
        <taxon>Spirochaetia</taxon>
        <taxon>Spirochaetales</taxon>
        <taxon>Spirochaetaceae</taxon>
        <taxon>Spirochaetaceae incertae sedis</taxon>
        <taxon>Candidatus Ornithospirochaeta</taxon>
    </lineage>
</organism>
<dbReference type="GO" id="GO:0007059">
    <property type="term" value="P:chromosome segregation"/>
    <property type="evidence" value="ECO:0007669"/>
    <property type="project" value="UniProtKB-KW"/>
</dbReference>
<dbReference type="PROSITE" id="PS51898">
    <property type="entry name" value="TYR_RECOMBINASE"/>
    <property type="match status" value="1"/>
</dbReference>
<reference evidence="8" key="1">
    <citation type="journal article" date="2021" name="PeerJ">
        <title>Extensive microbial diversity within the chicken gut microbiome revealed by metagenomics and culture.</title>
        <authorList>
            <person name="Gilroy R."/>
            <person name="Ravi A."/>
            <person name="Getino M."/>
            <person name="Pursley I."/>
            <person name="Horton D.L."/>
            <person name="Alikhan N.F."/>
            <person name="Baker D."/>
            <person name="Gharbi K."/>
            <person name="Hall N."/>
            <person name="Watson M."/>
            <person name="Adriaenssens E.M."/>
            <person name="Foster-Nyarko E."/>
            <person name="Jarju S."/>
            <person name="Secka A."/>
            <person name="Antonio M."/>
            <person name="Oren A."/>
            <person name="Chaudhuri R.R."/>
            <person name="La Ragione R."/>
            <person name="Hildebrand F."/>
            <person name="Pallen M.J."/>
        </authorList>
    </citation>
    <scope>NUCLEOTIDE SEQUENCE</scope>
    <source>
        <strain evidence="8">Gambia11-129</strain>
    </source>
</reference>
<evidence type="ECO:0000256" key="1">
    <source>
        <dbReference type="ARBA" id="ARBA00022829"/>
    </source>
</evidence>
<evidence type="ECO:0000259" key="7">
    <source>
        <dbReference type="PROSITE" id="PS51900"/>
    </source>
</evidence>
<name>A0A9D1PT84_9SPIO</name>
<dbReference type="SUPFAM" id="SSF56349">
    <property type="entry name" value="DNA breaking-rejoining enzymes"/>
    <property type="match status" value="1"/>
</dbReference>
<keyword evidence="2" id="KW-0229">DNA integration</keyword>
<evidence type="ECO:0000256" key="2">
    <source>
        <dbReference type="ARBA" id="ARBA00022908"/>
    </source>
</evidence>
<keyword evidence="4" id="KW-0233">DNA recombination</keyword>
<gene>
    <name evidence="8" type="ORF">IAB12_00160</name>
</gene>
<evidence type="ECO:0000313" key="9">
    <source>
        <dbReference type="Proteomes" id="UP000823936"/>
    </source>
</evidence>
<dbReference type="GO" id="GO:0003677">
    <property type="term" value="F:DNA binding"/>
    <property type="evidence" value="ECO:0007669"/>
    <property type="project" value="UniProtKB-UniRule"/>
</dbReference>
<reference evidence="8" key="2">
    <citation type="submission" date="2021-04" db="EMBL/GenBank/DDBJ databases">
        <authorList>
            <person name="Gilroy R."/>
        </authorList>
    </citation>
    <scope>NUCLEOTIDE SEQUENCE</scope>
    <source>
        <strain evidence="8">Gambia11-129</strain>
    </source>
</reference>
<keyword evidence="3 5" id="KW-0238">DNA-binding</keyword>
<dbReference type="EMBL" id="DXHU01000002">
    <property type="protein sequence ID" value="HIV98186.1"/>
    <property type="molecule type" value="Genomic_DNA"/>
</dbReference>
<dbReference type="InterPro" id="IPR013762">
    <property type="entry name" value="Integrase-like_cat_sf"/>
</dbReference>
<protein>
    <submittedName>
        <fullName evidence="8">Tyrosine-type recombinase/integrase</fullName>
    </submittedName>
</protein>
<feature type="domain" description="Core-binding (CB)" evidence="7">
    <location>
        <begin position="1"/>
        <end position="87"/>
    </location>
</feature>
<dbReference type="GO" id="GO:0006310">
    <property type="term" value="P:DNA recombination"/>
    <property type="evidence" value="ECO:0007669"/>
    <property type="project" value="UniProtKB-KW"/>
</dbReference>
<proteinExistence type="predicted"/>
<dbReference type="InterPro" id="IPR050090">
    <property type="entry name" value="Tyrosine_recombinase_XerCD"/>
</dbReference>
<dbReference type="AlphaFoldDB" id="A0A9D1PT84"/>
<dbReference type="CDD" id="cd00798">
    <property type="entry name" value="INT_XerDC_C"/>
    <property type="match status" value="1"/>
</dbReference>
<accession>A0A9D1PT84</accession>